<dbReference type="RefSeq" id="WP_025423826.1">
    <property type="nucleotide sequence ID" value="NZ_CP006569.1"/>
</dbReference>
<dbReference type="GO" id="GO:0008233">
    <property type="term" value="F:peptidase activity"/>
    <property type="evidence" value="ECO:0007669"/>
    <property type="project" value="UniProtKB-KW"/>
</dbReference>
<protein>
    <submittedName>
        <fullName evidence="2">Putative Zn-dependent protease</fullName>
    </submittedName>
</protein>
<dbReference type="EMBL" id="CP006569">
    <property type="protein sequence ID" value="AHF78706.1"/>
    <property type="molecule type" value="Genomic_DNA"/>
</dbReference>
<feature type="transmembrane region" description="Helical" evidence="1">
    <location>
        <begin position="132"/>
        <end position="148"/>
    </location>
</feature>
<proteinExistence type="predicted"/>
<sequence length="433" mass="48787">MIQLVLLLLGTKYIKRNALYLSVAGIIWMVCGLLIFIDGLDNHPYFPLKTFGCILLLESLLTLSVMSSVEGTKKSILFFKGGLFFLVALLILVGKSYSNLLLALIFAFSFFLIGFFTTLSSFVVRYPHWKKALFYGLSLMLFSLFLLLHHAAAISFFIGLQLIVSGLSCVGIARKARRMENGTSIFQLIQPGDVLLSYVPLQEGKGAAPVAETKKRNTTPLIVHIWTPEESAATQPVPRPIINRYIAAVDADGVISTGHAALEVPGKLYLSLYPAEEIDRSPSEFLRILRATRDNDVGGRFLTDYGSEAESWCESTRKIEFHKFNYHKLESFWQNYSLDKTYNLTYRNCSSTVAYALEAALDGVLENNKFSYLFQSLIVPELWIAAQVRKRAQMMAWTPGLVMDYSRALYSIVHPASRPWFRRLPGLMRKSVK</sequence>
<keyword evidence="1" id="KW-1133">Transmembrane helix</keyword>
<keyword evidence="2" id="KW-0645">Protease</keyword>
<gene>
    <name evidence="2" type="ORF">Sant_3726</name>
</gene>
<organism evidence="2 3">
    <name type="scientific">Sodalis praecaptivus</name>
    <dbReference type="NCBI Taxonomy" id="1239307"/>
    <lineage>
        <taxon>Bacteria</taxon>
        <taxon>Pseudomonadati</taxon>
        <taxon>Pseudomonadota</taxon>
        <taxon>Gammaproteobacteria</taxon>
        <taxon>Enterobacterales</taxon>
        <taxon>Bruguierivoracaceae</taxon>
        <taxon>Sodalis</taxon>
    </lineage>
</organism>
<reference evidence="2 3" key="1">
    <citation type="journal article" date="2014" name="Genome Biol. Evol.">
        <title>Genome degeneration and adaptation in a nascent stage of symbiosis.</title>
        <authorList>
            <person name="Oakeson K.F."/>
            <person name="Gil R."/>
            <person name="Clayton A.L."/>
            <person name="Dunn D.M."/>
            <person name="von Niederhausern A.C."/>
            <person name="Hamil C."/>
            <person name="Aoyagi A."/>
            <person name="Duval B."/>
            <person name="Baca A."/>
            <person name="Silva F.J."/>
            <person name="Vallier A."/>
            <person name="Jackson D.G."/>
            <person name="Latorre A."/>
            <person name="Weiss R.B."/>
            <person name="Heddi A."/>
            <person name="Moya A."/>
            <person name="Dale C."/>
        </authorList>
    </citation>
    <scope>NUCLEOTIDE SEQUENCE [LARGE SCALE GENOMIC DNA]</scope>
    <source>
        <strain evidence="2 3">HS1</strain>
    </source>
</reference>
<keyword evidence="3" id="KW-1185">Reference proteome</keyword>
<dbReference type="KEGG" id="sod:Sant_3726"/>
<dbReference type="PATRIC" id="fig|1239307.3.peg.4125"/>
<dbReference type="Proteomes" id="UP000019028">
    <property type="component" value="Chromosome"/>
</dbReference>
<evidence type="ECO:0000256" key="1">
    <source>
        <dbReference type="SAM" id="Phobius"/>
    </source>
</evidence>
<evidence type="ECO:0000313" key="3">
    <source>
        <dbReference type="Proteomes" id="UP000019028"/>
    </source>
</evidence>
<evidence type="ECO:0000313" key="2">
    <source>
        <dbReference type="EMBL" id="AHF78706.1"/>
    </source>
</evidence>
<dbReference type="HOGENOM" id="CLU_031762_0_0_6"/>
<keyword evidence="1" id="KW-0812">Transmembrane</keyword>
<feature type="transmembrane region" description="Helical" evidence="1">
    <location>
        <begin position="76"/>
        <end position="94"/>
    </location>
</feature>
<accession>W0HXW0</accession>
<dbReference type="AlphaFoldDB" id="W0HXW0"/>
<feature type="transmembrane region" description="Helical" evidence="1">
    <location>
        <begin position="49"/>
        <end position="69"/>
    </location>
</feature>
<dbReference type="OrthoDB" id="6773069at2"/>
<dbReference type="GO" id="GO:0006508">
    <property type="term" value="P:proteolysis"/>
    <property type="evidence" value="ECO:0007669"/>
    <property type="project" value="UniProtKB-KW"/>
</dbReference>
<feature type="transmembrane region" description="Helical" evidence="1">
    <location>
        <begin position="18"/>
        <end position="37"/>
    </location>
</feature>
<name>W0HXW0_9GAMM</name>
<feature type="transmembrane region" description="Helical" evidence="1">
    <location>
        <begin position="100"/>
        <end position="120"/>
    </location>
</feature>
<keyword evidence="1" id="KW-0472">Membrane</keyword>
<keyword evidence="2" id="KW-0378">Hydrolase</keyword>